<dbReference type="Pfam" id="PF01425">
    <property type="entry name" value="Amidase"/>
    <property type="match status" value="1"/>
</dbReference>
<feature type="binding site" evidence="6">
    <location>
        <begin position="244"/>
        <end position="247"/>
    </location>
    <ligand>
        <name>substrate</name>
    </ligand>
</feature>
<evidence type="ECO:0000256" key="2">
    <source>
        <dbReference type="ARBA" id="ARBA00009199"/>
    </source>
</evidence>
<feature type="binding site" evidence="6">
    <location>
        <position position="223"/>
    </location>
    <ligand>
        <name>substrate</name>
    </ligand>
</feature>
<organism evidence="8 9">
    <name type="scientific">Akanthomyces lecanii RCEF 1005</name>
    <dbReference type="NCBI Taxonomy" id="1081108"/>
    <lineage>
        <taxon>Eukaryota</taxon>
        <taxon>Fungi</taxon>
        <taxon>Dikarya</taxon>
        <taxon>Ascomycota</taxon>
        <taxon>Pezizomycotina</taxon>
        <taxon>Sordariomycetes</taxon>
        <taxon>Hypocreomycetidae</taxon>
        <taxon>Hypocreales</taxon>
        <taxon>Cordycipitaceae</taxon>
        <taxon>Akanthomyces</taxon>
        <taxon>Cordyceps confragosa</taxon>
    </lineage>
</organism>
<dbReference type="PANTHER" id="PTHR46072">
    <property type="entry name" value="AMIDASE-RELATED-RELATED"/>
    <property type="match status" value="1"/>
</dbReference>
<feature type="binding site" evidence="6">
    <location>
        <position position="198"/>
    </location>
    <ligand>
        <name>substrate</name>
    </ligand>
</feature>
<dbReference type="PROSITE" id="PS00571">
    <property type="entry name" value="AMIDASES"/>
    <property type="match status" value="1"/>
</dbReference>
<comment type="caution">
    <text evidence="8">The sequence shown here is derived from an EMBL/GenBank/DDBJ whole genome shotgun (WGS) entry which is preliminary data.</text>
</comment>
<proteinExistence type="inferred from homology"/>
<feature type="active site" description="Charge relay system" evidence="5">
    <location>
        <position position="150"/>
    </location>
</feature>
<dbReference type="PIRSF" id="PIRSF001221">
    <property type="entry name" value="Amidase_fungi"/>
    <property type="match status" value="1"/>
</dbReference>
<evidence type="ECO:0000313" key="8">
    <source>
        <dbReference type="EMBL" id="OAA72974.1"/>
    </source>
</evidence>
<evidence type="ECO:0000256" key="3">
    <source>
        <dbReference type="ARBA" id="ARBA00012922"/>
    </source>
</evidence>
<dbReference type="InterPro" id="IPR023631">
    <property type="entry name" value="Amidase_dom"/>
</dbReference>
<comment type="similarity">
    <text evidence="2">Belongs to the amidase family.</text>
</comment>
<dbReference type="InterPro" id="IPR036928">
    <property type="entry name" value="AS_sf"/>
</dbReference>
<accession>A0A162LMU2</accession>
<protein>
    <recommendedName>
        <fullName evidence="3">amidase</fullName>
        <ecNumber evidence="3">3.5.1.4</ecNumber>
    </recommendedName>
</protein>
<keyword evidence="4" id="KW-0378">Hydrolase</keyword>
<evidence type="ECO:0000256" key="4">
    <source>
        <dbReference type="ARBA" id="ARBA00022801"/>
    </source>
</evidence>
<evidence type="ECO:0000259" key="7">
    <source>
        <dbReference type="Pfam" id="PF01425"/>
    </source>
</evidence>
<gene>
    <name evidence="8" type="ORF">LEL_08758</name>
</gene>
<dbReference type="InterPro" id="IPR020556">
    <property type="entry name" value="Amidase_CS"/>
</dbReference>
<feature type="domain" description="Amidase" evidence="7">
    <location>
        <begin position="94"/>
        <end position="545"/>
    </location>
</feature>
<evidence type="ECO:0000256" key="5">
    <source>
        <dbReference type="PIRSR" id="PIRSR001221-1"/>
    </source>
</evidence>
<dbReference type="Proteomes" id="UP000076881">
    <property type="component" value="Unassembled WGS sequence"/>
</dbReference>
<feature type="active site" description="Acyl-ester intermediate" evidence="5">
    <location>
        <position position="247"/>
    </location>
</feature>
<keyword evidence="9" id="KW-1185">Reference proteome</keyword>
<dbReference type="EC" id="3.5.1.4" evidence="3"/>
<evidence type="ECO:0000313" key="9">
    <source>
        <dbReference type="Proteomes" id="UP000076881"/>
    </source>
</evidence>
<evidence type="ECO:0000256" key="6">
    <source>
        <dbReference type="PIRSR" id="PIRSR001221-2"/>
    </source>
</evidence>
<dbReference type="PANTHER" id="PTHR46072:SF4">
    <property type="entry name" value="AMIDASE C550.07-RELATED"/>
    <property type="match status" value="1"/>
</dbReference>
<evidence type="ECO:0000256" key="1">
    <source>
        <dbReference type="ARBA" id="ARBA00001311"/>
    </source>
</evidence>
<sequence length="560" mass="60911">MATPALPMVAVDPAMPRGSDEYEKKRAANQQRLADSIPVELRLPQHVVDSAPKNVTQIPRQCGLLTARELEITENYDAVALAAALANKTYSAVEVATAFCKRAVIAHQLTCCLTEFFMDEALARARQLDEHLAATGRTVGPLHGVPASIKAHMPLKGHRMDLGTLASEAVIDFDSQAIGIVRDAGAVFYCKTNQPQLIMHIECGSFHGRTLNPHNTALSSGGSSGGEAALLAMRGSVFGIGSDIGGSIRGPAAFCGVYGFKPTASLLPRRDGLVGGSAAELTVPATWGPMSQSLRDMDLFMAVFSAAQPWRADPRLSNRPWTGLATPKSTEGPLKVGFMMTDGAIQPQPPVVKAMEWARAQLQGAADIDVKPFEPYRTQEAAKNARTAYFPYGLDAIRRGLEESGEPFLPLSEWSVRDAEAAPTPTSQGLFELSKKKEQFWYDWAAHWAKQDVDIVICPAFYGPAASHDTAFYWNYTIIFNYLDMPGVVLPTPVVAGTKSTEQYAEDAPLSKECEHARRLWDEGDFEGAPIGIQIVAPRRHDNELFGALEQLKKYLDVKQ</sequence>
<dbReference type="GO" id="GO:0004040">
    <property type="term" value="F:amidase activity"/>
    <property type="evidence" value="ECO:0007669"/>
    <property type="project" value="UniProtKB-EC"/>
</dbReference>
<reference evidence="8 9" key="1">
    <citation type="journal article" date="2016" name="Genome Biol. Evol.">
        <title>Divergent and convergent evolution of fungal pathogenicity.</title>
        <authorList>
            <person name="Shang Y."/>
            <person name="Xiao G."/>
            <person name="Zheng P."/>
            <person name="Cen K."/>
            <person name="Zhan S."/>
            <person name="Wang C."/>
        </authorList>
    </citation>
    <scope>NUCLEOTIDE SEQUENCE [LARGE SCALE GENOMIC DNA]</scope>
    <source>
        <strain evidence="8 9">RCEF 1005</strain>
    </source>
</reference>
<dbReference type="SUPFAM" id="SSF75304">
    <property type="entry name" value="Amidase signature (AS) enzymes"/>
    <property type="match status" value="1"/>
</dbReference>
<dbReference type="EMBL" id="AZHF01000007">
    <property type="protein sequence ID" value="OAA72974.1"/>
    <property type="molecule type" value="Genomic_DNA"/>
</dbReference>
<dbReference type="Gene3D" id="3.90.1300.10">
    <property type="entry name" value="Amidase signature (AS) domain"/>
    <property type="match status" value="1"/>
</dbReference>
<name>A0A162LMU2_CORDF</name>
<dbReference type="AlphaFoldDB" id="A0A162LMU2"/>
<comment type="catalytic activity">
    <reaction evidence="1">
        <text>a monocarboxylic acid amide + H2O = a monocarboxylate + NH4(+)</text>
        <dbReference type="Rhea" id="RHEA:12020"/>
        <dbReference type="ChEBI" id="CHEBI:15377"/>
        <dbReference type="ChEBI" id="CHEBI:28938"/>
        <dbReference type="ChEBI" id="CHEBI:35757"/>
        <dbReference type="ChEBI" id="CHEBI:83628"/>
        <dbReference type="EC" id="3.5.1.4"/>
    </reaction>
</comment>
<feature type="active site" description="Charge relay system" evidence="5">
    <location>
        <position position="223"/>
    </location>
</feature>
<dbReference type="STRING" id="1081108.A0A162LMU2"/>
<dbReference type="OrthoDB" id="6428749at2759"/>